<name>A0A423WNQ8_9PEZI</name>
<sequence>MASSTIWEHRIPFEALLEAGHGNIETSASFAIDSARETGDGSRYCCHLLDQSLDFWMTLVHSNLIRDGGKDAETRPELLALSSLWIPSLLLCHGASKPINHTS</sequence>
<proteinExistence type="predicted"/>
<protein>
    <submittedName>
        <fullName evidence="1">Uncharacterized protein</fullName>
    </submittedName>
</protein>
<evidence type="ECO:0000313" key="2">
    <source>
        <dbReference type="Proteomes" id="UP000285146"/>
    </source>
</evidence>
<dbReference type="Proteomes" id="UP000285146">
    <property type="component" value="Unassembled WGS sequence"/>
</dbReference>
<accession>A0A423WNQ8</accession>
<dbReference type="AlphaFoldDB" id="A0A423WNQ8"/>
<keyword evidence="2" id="KW-1185">Reference proteome</keyword>
<organism evidence="1 2">
    <name type="scientific">Cytospora leucostoma</name>
    <dbReference type="NCBI Taxonomy" id="1230097"/>
    <lineage>
        <taxon>Eukaryota</taxon>
        <taxon>Fungi</taxon>
        <taxon>Dikarya</taxon>
        <taxon>Ascomycota</taxon>
        <taxon>Pezizomycotina</taxon>
        <taxon>Sordariomycetes</taxon>
        <taxon>Sordariomycetidae</taxon>
        <taxon>Diaporthales</taxon>
        <taxon>Cytosporaceae</taxon>
        <taxon>Cytospora</taxon>
    </lineage>
</organism>
<evidence type="ECO:0000313" key="1">
    <source>
        <dbReference type="EMBL" id="ROW04916.1"/>
    </source>
</evidence>
<reference evidence="1 2" key="1">
    <citation type="submission" date="2015-09" db="EMBL/GenBank/DDBJ databases">
        <title>Host preference determinants of Valsa canker pathogens revealed by comparative genomics.</title>
        <authorList>
            <person name="Yin Z."/>
            <person name="Huang L."/>
        </authorList>
    </citation>
    <scope>NUCLEOTIDE SEQUENCE [LARGE SCALE GENOMIC DNA]</scope>
    <source>
        <strain evidence="1 2">SXYLt</strain>
    </source>
</reference>
<comment type="caution">
    <text evidence="1">The sequence shown here is derived from an EMBL/GenBank/DDBJ whole genome shotgun (WGS) entry which is preliminary data.</text>
</comment>
<dbReference type="InParanoid" id="A0A423WNQ8"/>
<gene>
    <name evidence="1" type="ORF">VPNG_07017</name>
</gene>
<dbReference type="EMBL" id="LKEB01000046">
    <property type="protein sequence ID" value="ROW04916.1"/>
    <property type="molecule type" value="Genomic_DNA"/>
</dbReference>